<dbReference type="AlphaFoldDB" id="B4QGV9"/>
<evidence type="ECO:0000313" key="2">
    <source>
        <dbReference type="EMBL" id="EDX07222.1"/>
    </source>
</evidence>
<dbReference type="Bgee" id="FBgn0196899">
    <property type="expression patterns" value="Expressed in embryo and 3 other cell types or tissues"/>
</dbReference>
<dbReference type="Proteomes" id="UP000000304">
    <property type="component" value="Chromosome 2R"/>
</dbReference>
<gene>
    <name evidence="2" type="primary">Dsim\GD25613</name>
    <name evidence="2" type="ORF">Dsim_GD25613</name>
</gene>
<sequence>MDKLQGDSLNCSTKAGSIVTDCCYVEKSKFQTQTGRLELKNVHKSIQVHVHQSSDLNMTGVHGNLQITTKGGNLNVQLSELVGNNKIDAENLLEEAIIHISQAIEQNLHIEVTAPEVKLENELEHVAHALNESKNKFVLSNPNTNRLEVSSTGDKGVRLGKQSWSDMMRNKLKATGTLDDLP</sequence>
<dbReference type="InterPro" id="IPR025164">
    <property type="entry name" value="Toastrack_DUF4097"/>
</dbReference>
<evidence type="ECO:0000313" key="3">
    <source>
        <dbReference type="Proteomes" id="UP000000304"/>
    </source>
</evidence>
<dbReference type="OrthoDB" id="5984441at2759"/>
<dbReference type="PANTHER" id="PTHR34094">
    <property type="match status" value="1"/>
</dbReference>
<keyword evidence="3" id="KW-1185">Reference proteome</keyword>
<dbReference type="HOGENOM" id="CLU_1483512_0_0_1"/>
<dbReference type="EMBL" id="CM000362">
    <property type="protein sequence ID" value="EDX07222.1"/>
    <property type="molecule type" value="Genomic_DNA"/>
</dbReference>
<dbReference type="PANTHER" id="PTHR34094:SF1">
    <property type="entry name" value="PROTEIN FAM185A"/>
    <property type="match status" value="1"/>
</dbReference>
<accession>B4QGV9</accession>
<dbReference type="Pfam" id="PF13349">
    <property type="entry name" value="DUF4097"/>
    <property type="match status" value="1"/>
</dbReference>
<dbReference type="STRING" id="7240.B4QGV9"/>
<protein>
    <submittedName>
        <fullName evidence="2">GD25613</fullName>
    </submittedName>
</protein>
<organism evidence="2 3">
    <name type="scientific">Drosophila simulans</name>
    <name type="common">Fruit fly</name>
    <dbReference type="NCBI Taxonomy" id="7240"/>
    <lineage>
        <taxon>Eukaryota</taxon>
        <taxon>Metazoa</taxon>
        <taxon>Ecdysozoa</taxon>
        <taxon>Arthropoda</taxon>
        <taxon>Hexapoda</taxon>
        <taxon>Insecta</taxon>
        <taxon>Pterygota</taxon>
        <taxon>Neoptera</taxon>
        <taxon>Endopterygota</taxon>
        <taxon>Diptera</taxon>
        <taxon>Brachycera</taxon>
        <taxon>Muscomorpha</taxon>
        <taxon>Ephydroidea</taxon>
        <taxon>Drosophilidae</taxon>
        <taxon>Drosophila</taxon>
        <taxon>Sophophora</taxon>
    </lineage>
</organism>
<proteinExistence type="predicted"/>
<evidence type="ECO:0000259" key="1">
    <source>
        <dbReference type="Pfam" id="PF13349"/>
    </source>
</evidence>
<name>B4QGV9_DROSI</name>
<reference evidence="2 3" key="1">
    <citation type="journal article" date="2007" name="Nature">
        <title>Evolution of genes and genomes on the Drosophila phylogeny.</title>
        <authorList>
            <consortium name="Drosophila 12 Genomes Consortium"/>
            <person name="Clark A.G."/>
            <person name="Eisen M.B."/>
            <person name="Smith D.R."/>
            <person name="Bergman C.M."/>
            <person name="Oliver B."/>
            <person name="Markow T.A."/>
            <person name="Kaufman T.C."/>
            <person name="Kellis M."/>
            <person name="Gelbart W."/>
            <person name="Iyer V.N."/>
            <person name="Pollard D.A."/>
            <person name="Sackton T.B."/>
            <person name="Larracuente A.M."/>
            <person name="Singh N.D."/>
            <person name="Abad J.P."/>
            <person name="Abt D.N."/>
            <person name="Adryan B."/>
            <person name="Aguade M."/>
            <person name="Akashi H."/>
            <person name="Anderson W.W."/>
            <person name="Aquadro C.F."/>
            <person name="Ardell D.H."/>
            <person name="Arguello R."/>
            <person name="Artieri C.G."/>
            <person name="Barbash D.A."/>
            <person name="Barker D."/>
            <person name="Barsanti P."/>
            <person name="Batterham P."/>
            <person name="Batzoglou S."/>
            <person name="Begun D."/>
            <person name="Bhutkar A."/>
            <person name="Blanco E."/>
            <person name="Bosak S.A."/>
            <person name="Bradley R.K."/>
            <person name="Brand A.D."/>
            <person name="Brent M.R."/>
            <person name="Brooks A.N."/>
            <person name="Brown R.H."/>
            <person name="Butlin R.K."/>
            <person name="Caggese C."/>
            <person name="Calvi B.R."/>
            <person name="Bernardo de Carvalho A."/>
            <person name="Caspi A."/>
            <person name="Castrezana S."/>
            <person name="Celniker S.E."/>
            <person name="Chang J.L."/>
            <person name="Chapple C."/>
            <person name="Chatterji S."/>
            <person name="Chinwalla A."/>
            <person name="Civetta A."/>
            <person name="Clifton S.W."/>
            <person name="Comeron J.M."/>
            <person name="Costello J.C."/>
            <person name="Coyne J.A."/>
            <person name="Daub J."/>
            <person name="David R.G."/>
            <person name="Delcher A.L."/>
            <person name="Delehaunty K."/>
            <person name="Do C.B."/>
            <person name="Ebling H."/>
            <person name="Edwards K."/>
            <person name="Eickbush T."/>
            <person name="Evans J.D."/>
            <person name="Filipski A."/>
            <person name="Findeiss S."/>
            <person name="Freyhult E."/>
            <person name="Fulton L."/>
            <person name="Fulton R."/>
            <person name="Garcia A.C."/>
            <person name="Gardiner A."/>
            <person name="Garfield D.A."/>
            <person name="Garvin B.E."/>
            <person name="Gibson G."/>
            <person name="Gilbert D."/>
            <person name="Gnerre S."/>
            <person name="Godfrey J."/>
            <person name="Good R."/>
            <person name="Gotea V."/>
            <person name="Gravely B."/>
            <person name="Greenberg A.J."/>
            <person name="Griffiths-Jones S."/>
            <person name="Gross S."/>
            <person name="Guigo R."/>
            <person name="Gustafson E.A."/>
            <person name="Haerty W."/>
            <person name="Hahn M.W."/>
            <person name="Halligan D.L."/>
            <person name="Halpern A.L."/>
            <person name="Halter G.M."/>
            <person name="Han M.V."/>
            <person name="Heger A."/>
            <person name="Hillier L."/>
            <person name="Hinrichs A.S."/>
            <person name="Holmes I."/>
            <person name="Hoskins R.A."/>
            <person name="Hubisz M.J."/>
            <person name="Hultmark D."/>
            <person name="Huntley M.A."/>
            <person name="Jaffe D.B."/>
            <person name="Jagadeeshan S."/>
            <person name="Jeck W.R."/>
            <person name="Johnson J."/>
            <person name="Jones C.D."/>
            <person name="Jordan W.C."/>
            <person name="Karpen G.H."/>
            <person name="Kataoka E."/>
            <person name="Keightley P.D."/>
            <person name="Kheradpour P."/>
            <person name="Kirkness E.F."/>
            <person name="Koerich L.B."/>
            <person name="Kristiansen K."/>
            <person name="Kudrna D."/>
            <person name="Kulathinal R.J."/>
            <person name="Kumar S."/>
            <person name="Kwok R."/>
            <person name="Lander E."/>
            <person name="Langley C.H."/>
            <person name="Lapoint R."/>
            <person name="Lazzaro B.P."/>
            <person name="Lee S.J."/>
            <person name="Levesque L."/>
            <person name="Li R."/>
            <person name="Lin C.F."/>
            <person name="Lin M.F."/>
            <person name="Lindblad-Toh K."/>
            <person name="Llopart A."/>
            <person name="Long M."/>
            <person name="Low L."/>
            <person name="Lozovsky E."/>
            <person name="Lu J."/>
            <person name="Luo M."/>
            <person name="Machado C.A."/>
            <person name="Makalowski W."/>
            <person name="Marzo M."/>
            <person name="Matsuda M."/>
            <person name="Matzkin L."/>
            <person name="McAllister B."/>
            <person name="McBride C.S."/>
            <person name="McKernan B."/>
            <person name="McKernan K."/>
            <person name="Mendez-Lago M."/>
            <person name="Minx P."/>
            <person name="Mollenhauer M.U."/>
            <person name="Montooth K."/>
            <person name="Mount S.M."/>
            <person name="Mu X."/>
            <person name="Myers E."/>
            <person name="Negre B."/>
            <person name="Newfeld S."/>
            <person name="Nielsen R."/>
            <person name="Noor M.A."/>
            <person name="O'Grady P."/>
            <person name="Pachter L."/>
            <person name="Papaceit M."/>
            <person name="Parisi M.J."/>
            <person name="Parisi M."/>
            <person name="Parts L."/>
            <person name="Pedersen J.S."/>
            <person name="Pesole G."/>
            <person name="Phillippy A.M."/>
            <person name="Ponting C.P."/>
            <person name="Pop M."/>
            <person name="Porcelli D."/>
            <person name="Powell J.R."/>
            <person name="Prohaska S."/>
            <person name="Pruitt K."/>
            <person name="Puig M."/>
            <person name="Quesneville H."/>
            <person name="Ram K.R."/>
            <person name="Rand D."/>
            <person name="Rasmussen M.D."/>
            <person name="Reed L.K."/>
            <person name="Reenan R."/>
            <person name="Reily A."/>
            <person name="Remington K.A."/>
            <person name="Rieger T.T."/>
            <person name="Ritchie M.G."/>
            <person name="Robin C."/>
            <person name="Rogers Y.H."/>
            <person name="Rohde C."/>
            <person name="Rozas J."/>
            <person name="Rubenfield M.J."/>
            <person name="Ruiz A."/>
            <person name="Russo S."/>
            <person name="Salzberg S.L."/>
            <person name="Sanchez-Gracia A."/>
            <person name="Saranga D.J."/>
            <person name="Sato H."/>
            <person name="Schaeffer S.W."/>
            <person name="Schatz M.C."/>
            <person name="Schlenke T."/>
            <person name="Schwartz R."/>
            <person name="Segarra C."/>
            <person name="Singh R.S."/>
            <person name="Sirot L."/>
            <person name="Sirota M."/>
            <person name="Sisneros N.B."/>
            <person name="Smith C.D."/>
            <person name="Smith T.F."/>
            <person name="Spieth J."/>
            <person name="Stage D.E."/>
            <person name="Stark A."/>
            <person name="Stephan W."/>
            <person name="Strausberg R.L."/>
            <person name="Strempel S."/>
            <person name="Sturgill D."/>
            <person name="Sutton G."/>
            <person name="Sutton G.G."/>
            <person name="Tao W."/>
            <person name="Teichmann S."/>
            <person name="Tobari Y.N."/>
            <person name="Tomimura Y."/>
            <person name="Tsolas J.M."/>
            <person name="Valente V.L."/>
            <person name="Venter E."/>
            <person name="Venter J.C."/>
            <person name="Vicario S."/>
            <person name="Vieira F.G."/>
            <person name="Vilella A.J."/>
            <person name="Villasante A."/>
            <person name="Walenz B."/>
            <person name="Wang J."/>
            <person name="Wasserman M."/>
            <person name="Watts T."/>
            <person name="Wilson D."/>
            <person name="Wilson R.K."/>
            <person name="Wing R.A."/>
            <person name="Wolfner M.F."/>
            <person name="Wong A."/>
            <person name="Wong G.K."/>
            <person name="Wu C.I."/>
            <person name="Wu G."/>
            <person name="Yamamoto D."/>
            <person name="Yang H.P."/>
            <person name="Yang S.P."/>
            <person name="Yorke J.A."/>
            <person name="Yoshida K."/>
            <person name="Zdobnov E."/>
            <person name="Zhang P."/>
            <person name="Zhang Y."/>
            <person name="Zimin A.V."/>
            <person name="Baldwin J."/>
            <person name="Abdouelleil A."/>
            <person name="Abdulkadir J."/>
            <person name="Abebe A."/>
            <person name="Abera B."/>
            <person name="Abreu J."/>
            <person name="Acer S.C."/>
            <person name="Aftuck L."/>
            <person name="Alexander A."/>
            <person name="An P."/>
            <person name="Anderson E."/>
            <person name="Anderson S."/>
            <person name="Arachi H."/>
            <person name="Azer M."/>
            <person name="Bachantsang P."/>
            <person name="Barry A."/>
            <person name="Bayul T."/>
            <person name="Berlin A."/>
            <person name="Bessette D."/>
            <person name="Bloom T."/>
            <person name="Blye J."/>
            <person name="Boguslavskiy L."/>
            <person name="Bonnet C."/>
            <person name="Boukhgalter B."/>
            <person name="Bourzgui I."/>
            <person name="Brown A."/>
            <person name="Cahill P."/>
            <person name="Channer S."/>
            <person name="Cheshatsang Y."/>
            <person name="Chuda L."/>
            <person name="Citroen M."/>
            <person name="Collymore A."/>
            <person name="Cooke P."/>
            <person name="Costello M."/>
            <person name="D'Aco K."/>
            <person name="Daza R."/>
            <person name="De Haan G."/>
            <person name="DeGray S."/>
            <person name="DeMaso C."/>
            <person name="Dhargay N."/>
            <person name="Dooley K."/>
            <person name="Dooley E."/>
            <person name="Doricent M."/>
            <person name="Dorje P."/>
            <person name="Dorjee K."/>
            <person name="Dupes A."/>
            <person name="Elong R."/>
            <person name="Falk J."/>
            <person name="Farina A."/>
            <person name="Faro S."/>
            <person name="Ferguson D."/>
            <person name="Fisher S."/>
            <person name="Foley C.D."/>
            <person name="Franke A."/>
            <person name="Friedrich D."/>
            <person name="Gadbois L."/>
            <person name="Gearin G."/>
            <person name="Gearin C.R."/>
            <person name="Giannoukos G."/>
            <person name="Goode T."/>
            <person name="Graham J."/>
            <person name="Grandbois E."/>
            <person name="Grewal S."/>
            <person name="Gyaltsen K."/>
            <person name="Hafez N."/>
            <person name="Hagos B."/>
            <person name="Hall J."/>
            <person name="Henson C."/>
            <person name="Hollinger A."/>
            <person name="Honan T."/>
            <person name="Huard M.D."/>
            <person name="Hughes L."/>
            <person name="Hurhula B."/>
            <person name="Husby M.E."/>
            <person name="Kamat A."/>
            <person name="Kanga B."/>
            <person name="Kashin S."/>
            <person name="Khazanovich D."/>
            <person name="Kisner P."/>
            <person name="Lance K."/>
            <person name="Lara M."/>
            <person name="Lee W."/>
            <person name="Lennon N."/>
            <person name="Letendre F."/>
            <person name="LeVine R."/>
            <person name="Lipovsky A."/>
            <person name="Liu X."/>
            <person name="Liu J."/>
            <person name="Liu S."/>
            <person name="Lokyitsang T."/>
            <person name="Lokyitsang Y."/>
            <person name="Lubonja R."/>
            <person name="Lui A."/>
            <person name="MacDonald P."/>
            <person name="Magnisalis V."/>
            <person name="Maru K."/>
            <person name="Matthews C."/>
            <person name="McCusker W."/>
            <person name="McDonough S."/>
            <person name="Mehta T."/>
            <person name="Meldrim J."/>
            <person name="Meneus L."/>
            <person name="Mihai O."/>
            <person name="Mihalev A."/>
            <person name="Mihova T."/>
            <person name="Mittelman R."/>
            <person name="Mlenga V."/>
            <person name="Montmayeur A."/>
            <person name="Mulrain L."/>
            <person name="Navidi A."/>
            <person name="Naylor J."/>
            <person name="Negash T."/>
            <person name="Nguyen T."/>
            <person name="Nguyen N."/>
            <person name="Nicol R."/>
            <person name="Norbu C."/>
            <person name="Norbu N."/>
            <person name="Novod N."/>
            <person name="O'Neill B."/>
            <person name="Osman S."/>
            <person name="Markiewicz E."/>
            <person name="Oyono O.L."/>
            <person name="Patti C."/>
            <person name="Phunkhang P."/>
            <person name="Pierre F."/>
            <person name="Priest M."/>
            <person name="Raghuraman S."/>
            <person name="Rege F."/>
            <person name="Reyes R."/>
            <person name="Rise C."/>
            <person name="Rogov P."/>
            <person name="Ross K."/>
            <person name="Ryan E."/>
            <person name="Settipalli S."/>
            <person name="Shea T."/>
            <person name="Sherpa N."/>
            <person name="Shi L."/>
            <person name="Shih D."/>
            <person name="Sparrow T."/>
            <person name="Spaulding J."/>
            <person name="Stalker J."/>
            <person name="Stange-Thomann N."/>
            <person name="Stavropoulos S."/>
            <person name="Stone C."/>
            <person name="Strader C."/>
            <person name="Tesfaye S."/>
            <person name="Thomson T."/>
            <person name="Thoulutsang Y."/>
            <person name="Thoulutsang D."/>
            <person name="Topham K."/>
            <person name="Topping I."/>
            <person name="Tsamla T."/>
            <person name="Vassiliev H."/>
            <person name="Vo A."/>
            <person name="Wangchuk T."/>
            <person name="Wangdi T."/>
            <person name="Weiand M."/>
            <person name="Wilkinson J."/>
            <person name="Wilson A."/>
            <person name="Yadav S."/>
            <person name="Young G."/>
            <person name="Yu Q."/>
            <person name="Zembek L."/>
            <person name="Zhong D."/>
            <person name="Zimmer A."/>
            <person name="Zwirko Z."/>
            <person name="Jaffe D.B."/>
            <person name="Alvarez P."/>
            <person name="Brockman W."/>
            <person name="Butler J."/>
            <person name="Chin C."/>
            <person name="Gnerre S."/>
            <person name="Grabherr M."/>
            <person name="Kleber M."/>
            <person name="Mauceli E."/>
            <person name="MacCallum I."/>
        </authorList>
    </citation>
    <scope>NUCLEOTIDE SEQUENCE [LARGE SCALE GENOMIC DNA]</scope>
    <source>
        <strain evidence="3">white501</strain>
    </source>
</reference>
<feature type="domain" description="DUF4097" evidence="1">
    <location>
        <begin position="3"/>
        <end position="90"/>
    </location>
</feature>
<dbReference type="PhylomeDB" id="B4QGV9"/>